<protein>
    <submittedName>
        <fullName evidence="1">Uncharacterized protein</fullName>
    </submittedName>
</protein>
<keyword evidence="2" id="KW-1185">Reference proteome</keyword>
<evidence type="ECO:0000313" key="1">
    <source>
        <dbReference type="EMBL" id="KAI8002224.1"/>
    </source>
</evidence>
<proteinExistence type="predicted"/>
<gene>
    <name evidence="1" type="ORF">LOK49_LG08G02238</name>
</gene>
<evidence type="ECO:0000313" key="2">
    <source>
        <dbReference type="Proteomes" id="UP001060215"/>
    </source>
</evidence>
<comment type="caution">
    <text evidence="1">The sequence shown here is derived from an EMBL/GenBank/DDBJ whole genome shotgun (WGS) entry which is preliminary data.</text>
</comment>
<organism evidence="1 2">
    <name type="scientific">Camellia lanceoleosa</name>
    <dbReference type="NCBI Taxonomy" id="1840588"/>
    <lineage>
        <taxon>Eukaryota</taxon>
        <taxon>Viridiplantae</taxon>
        <taxon>Streptophyta</taxon>
        <taxon>Embryophyta</taxon>
        <taxon>Tracheophyta</taxon>
        <taxon>Spermatophyta</taxon>
        <taxon>Magnoliopsida</taxon>
        <taxon>eudicotyledons</taxon>
        <taxon>Gunneridae</taxon>
        <taxon>Pentapetalae</taxon>
        <taxon>asterids</taxon>
        <taxon>Ericales</taxon>
        <taxon>Theaceae</taxon>
        <taxon>Camellia</taxon>
    </lineage>
</organism>
<dbReference type="EMBL" id="CM045766">
    <property type="protein sequence ID" value="KAI8002224.1"/>
    <property type="molecule type" value="Genomic_DNA"/>
</dbReference>
<name>A0ACC0GMY0_9ERIC</name>
<reference evidence="1 2" key="1">
    <citation type="journal article" date="2022" name="Plant J.">
        <title>Chromosome-level genome of Camellia lanceoleosa provides a valuable resource for understanding genome evolution and self-incompatibility.</title>
        <authorList>
            <person name="Gong W."/>
            <person name="Xiao S."/>
            <person name="Wang L."/>
            <person name="Liao Z."/>
            <person name="Chang Y."/>
            <person name="Mo W."/>
            <person name="Hu G."/>
            <person name="Li W."/>
            <person name="Zhao G."/>
            <person name="Zhu H."/>
            <person name="Hu X."/>
            <person name="Ji K."/>
            <person name="Xiang X."/>
            <person name="Song Q."/>
            <person name="Yuan D."/>
            <person name="Jin S."/>
            <person name="Zhang L."/>
        </authorList>
    </citation>
    <scope>NUCLEOTIDE SEQUENCE [LARGE SCALE GENOMIC DNA]</scope>
    <source>
        <strain evidence="1">SQ_2022a</strain>
    </source>
</reference>
<sequence length="88" mass="10072">MVMEDEEKGEEMRRNAKKWRDLAREAAKEGGSSNKNLMAFVEENITTRHFVTSLGSRNSAMPSTDFPARPWFSLVNMLSLQHEDVHCS</sequence>
<dbReference type="Proteomes" id="UP001060215">
    <property type="component" value="Chromosome 9"/>
</dbReference>
<accession>A0ACC0GMY0</accession>